<evidence type="ECO:0000313" key="3">
    <source>
        <dbReference type="Proteomes" id="UP001153328"/>
    </source>
</evidence>
<dbReference type="AlphaFoldDB" id="A0A9W4H3Z3"/>
<dbReference type="Pfam" id="PF07920">
    <property type="entry name" value="DUF1684"/>
    <property type="match status" value="1"/>
</dbReference>
<dbReference type="InterPro" id="IPR012467">
    <property type="entry name" value="DUF1684"/>
</dbReference>
<evidence type="ECO:0000313" key="2">
    <source>
        <dbReference type="EMBL" id="CAG7648322.1"/>
    </source>
</evidence>
<comment type="caution">
    <text evidence="2">The sequence shown here is derived from an EMBL/GenBank/DDBJ whole genome shotgun (WGS) entry which is preliminary data.</text>
</comment>
<dbReference type="EMBL" id="CAJVAX010000018">
    <property type="protein sequence ID" value="CAG7648322.1"/>
    <property type="molecule type" value="Genomic_DNA"/>
</dbReference>
<dbReference type="Proteomes" id="UP001153328">
    <property type="component" value="Unassembled WGS sequence"/>
</dbReference>
<keyword evidence="3" id="KW-1185">Reference proteome</keyword>
<protein>
    <recommendedName>
        <fullName evidence="4">DUF1684 domain-containing protein</fullName>
    </recommendedName>
</protein>
<evidence type="ECO:0008006" key="4">
    <source>
        <dbReference type="Google" id="ProtNLM"/>
    </source>
</evidence>
<proteinExistence type="predicted"/>
<sequence length="125" mass="12865">MGAAVEGLQHVYDAPGEVEIEIDGTTHRLTAFNGQAPGSLLVLFTDATSGVTTYAAGRSLSIDVPDPEGRILVDFNRASNLPCAYTDLATCPLPPAGNRLPVPVEAGEKTPTGPAHTARSVPGGK</sequence>
<gene>
    <name evidence="2" type="ORF">SBRY_40902</name>
</gene>
<name>A0A9W4H3Z3_9ACTN</name>
<feature type="region of interest" description="Disordered" evidence="1">
    <location>
        <begin position="100"/>
        <end position="125"/>
    </location>
</feature>
<reference evidence="2" key="1">
    <citation type="submission" date="2021-06" db="EMBL/GenBank/DDBJ databases">
        <authorList>
            <person name="Arsene-Ploetze F."/>
        </authorList>
    </citation>
    <scope>NUCLEOTIDE SEQUENCE</scope>
    <source>
        <strain evidence="2">SBRY1</strain>
    </source>
</reference>
<dbReference type="PANTHER" id="PTHR41913:SF1">
    <property type="entry name" value="DUF1684 DOMAIN-CONTAINING PROTEIN"/>
    <property type="match status" value="1"/>
</dbReference>
<dbReference type="PANTHER" id="PTHR41913">
    <property type="entry name" value="DUF1684 DOMAIN-CONTAINING PROTEIN"/>
    <property type="match status" value="1"/>
</dbReference>
<organism evidence="2 3">
    <name type="scientific">Actinacidiphila bryophytorum</name>
    <dbReference type="NCBI Taxonomy" id="1436133"/>
    <lineage>
        <taxon>Bacteria</taxon>
        <taxon>Bacillati</taxon>
        <taxon>Actinomycetota</taxon>
        <taxon>Actinomycetes</taxon>
        <taxon>Kitasatosporales</taxon>
        <taxon>Streptomycetaceae</taxon>
        <taxon>Actinacidiphila</taxon>
    </lineage>
</organism>
<evidence type="ECO:0000256" key="1">
    <source>
        <dbReference type="SAM" id="MobiDB-lite"/>
    </source>
</evidence>
<accession>A0A9W4H3Z3</accession>